<evidence type="ECO:0000313" key="3">
    <source>
        <dbReference type="Proteomes" id="UP001465717"/>
    </source>
</evidence>
<evidence type="ECO:0000313" key="2">
    <source>
        <dbReference type="EMBL" id="MEQ2507380.1"/>
    </source>
</evidence>
<reference evidence="2 3" key="1">
    <citation type="submission" date="2024-04" db="EMBL/GenBank/DDBJ databases">
        <title>Human intestinal bacterial collection.</title>
        <authorList>
            <person name="Pauvert C."/>
            <person name="Hitch T.C.A."/>
            <person name="Clavel T."/>
        </authorList>
    </citation>
    <scope>NUCLEOTIDE SEQUENCE [LARGE SCALE GENOMIC DNA]</scope>
    <source>
        <strain evidence="2 3">CLA-AA-H174</strain>
    </source>
</reference>
<sequence>MRTELNNNATLLLKDGNVAHVNNIIGSGGQGFVYSVTVDGEEYALKWYKQNPGNVFYENLQKNAEDGAPSSSFLWPKAVTKVRYGSFGYIMPLKPEGYYEFSQYRLAKVRFSSFRAILNAAIELCEAFRLLHAKGLSFQDLNDGGFFIHPDTGHLLICDCDNVFPHGESSGVLGKARYIAPEIVLGKNMPNSYSDRFSMTVILFMLFCIDHPFEGMNVVRYPCMTEEIERRLFGEQLCFMYDDADTRNRPVRGIHSNAITMWNLLPDVLKDSFKLEFAKAKLDAPETRMTEMQWIDVFTGIRDSLVECPLCGDESFFRRIGVVCINRNCRGTSTAEMWMETESRSIPLFNNNILRMGKSDAVTGRVALKPGGNNILLVQNLTTHDWRVITPSNKSVTVAPRGFFPVKDGMKVELTDNESTITYTITH</sequence>
<keyword evidence="2" id="KW-0808">Transferase</keyword>
<dbReference type="SUPFAM" id="SSF56112">
    <property type="entry name" value="Protein kinase-like (PK-like)"/>
    <property type="match status" value="1"/>
</dbReference>
<dbReference type="Pfam" id="PF00069">
    <property type="entry name" value="Pkinase"/>
    <property type="match status" value="1"/>
</dbReference>
<comment type="caution">
    <text evidence="2">The sequence shown here is derived from an EMBL/GenBank/DDBJ whole genome shotgun (WGS) entry which is preliminary data.</text>
</comment>
<protein>
    <submittedName>
        <fullName evidence="2">Serine/threonine-protein kinase</fullName>
    </submittedName>
</protein>
<dbReference type="InterPro" id="IPR000719">
    <property type="entry name" value="Prot_kinase_dom"/>
</dbReference>
<name>A0ABV1FW40_9BACT</name>
<accession>A0ABV1FW40</accession>
<dbReference type="InterPro" id="IPR011009">
    <property type="entry name" value="Kinase-like_dom_sf"/>
</dbReference>
<dbReference type="EMBL" id="JBBNGE010000008">
    <property type="protein sequence ID" value="MEQ2507380.1"/>
    <property type="molecule type" value="Genomic_DNA"/>
</dbReference>
<keyword evidence="3" id="KW-1185">Reference proteome</keyword>
<dbReference type="PROSITE" id="PS50011">
    <property type="entry name" value="PROTEIN_KINASE_DOM"/>
    <property type="match status" value="1"/>
</dbReference>
<dbReference type="GO" id="GO:0016301">
    <property type="term" value="F:kinase activity"/>
    <property type="evidence" value="ECO:0007669"/>
    <property type="project" value="UniProtKB-KW"/>
</dbReference>
<evidence type="ECO:0000259" key="1">
    <source>
        <dbReference type="PROSITE" id="PS50011"/>
    </source>
</evidence>
<dbReference type="RefSeq" id="WP_349225659.1">
    <property type="nucleotide sequence ID" value="NZ_JBBNFG020000004.1"/>
</dbReference>
<dbReference type="SMART" id="SM00220">
    <property type="entry name" value="S_TKc"/>
    <property type="match status" value="1"/>
</dbReference>
<gene>
    <name evidence="2" type="ORF">AAAT87_03670</name>
</gene>
<proteinExistence type="predicted"/>
<organism evidence="2 3">
    <name type="scientific">Segatella sinensis</name>
    <dbReference type="NCBI Taxonomy" id="3085167"/>
    <lineage>
        <taxon>Bacteria</taxon>
        <taxon>Pseudomonadati</taxon>
        <taxon>Bacteroidota</taxon>
        <taxon>Bacteroidia</taxon>
        <taxon>Bacteroidales</taxon>
        <taxon>Prevotellaceae</taxon>
        <taxon>Segatella</taxon>
    </lineage>
</organism>
<dbReference type="Gene3D" id="1.10.510.10">
    <property type="entry name" value="Transferase(Phosphotransferase) domain 1"/>
    <property type="match status" value="1"/>
</dbReference>
<keyword evidence="2" id="KW-0418">Kinase</keyword>
<dbReference type="Proteomes" id="UP001465717">
    <property type="component" value="Unassembled WGS sequence"/>
</dbReference>
<feature type="domain" description="Protein kinase" evidence="1">
    <location>
        <begin position="19"/>
        <end position="306"/>
    </location>
</feature>